<dbReference type="InterPro" id="IPR002782">
    <property type="entry name" value="Mut7-C_RNAse_dom"/>
</dbReference>
<proteinExistence type="predicted"/>
<evidence type="ECO:0000259" key="2">
    <source>
        <dbReference type="Pfam" id="PF14451"/>
    </source>
</evidence>
<feature type="domain" description="Mut7-C RNAse" evidence="1">
    <location>
        <begin position="83"/>
        <end position="222"/>
    </location>
</feature>
<dbReference type="InterPro" id="IPR027798">
    <property type="entry name" value="Ub_Mut7C"/>
</dbReference>
<organism evidence="3 4">
    <name type="scientific">Nocardiopsis metallicus</name>
    <dbReference type="NCBI Taxonomy" id="179819"/>
    <lineage>
        <taxon>Bacteria</taxon>
        <taxon>Bacillati</taxon>
        <taxon>Actinomycetota</taxon>
        <taxon>Actinomycetes</taxon>
        <taxon>Streptosporangiales</taxon>
        <taxon>Nocardiopsidaceae</taxon>
        <taxon>Nocardiopsis</taxon>
    </lineage>
</organism>
<feature type="domain" description="Ubiquitin Mut7-C" evidence="2">
    <location>
        <begin position="1"/>
        <end position="74"/>
    </location>
</feature>
<dbReference type="PANTHER" id="PTHR39081:SF1">
    <property type="entry name" value="MUT7-C RNASE DOMAIN-CONTAINING PROTEIN"/>
    <property type="match status" value="1"/>
</dbReference>
<dbReference type="AlphaFoldDB" id="A0A840W101"/>
<evidence type="ECO:0000259" key="1">
    <source>
        <dbReference type="Pfam" id="PF01927"/>
    </source>
</evidence>
<accession>A0A840W101</accession>
<dbReference type="Pfam" id="PF14451">
    <property type="entry name" value="Ub-Mut7C"/>
    <property type="match status" value="1"/>
</dbReference>
<sequence length="234" mass="25934">MRFAPELRFFLLPCHRHAQVHLDPDPTSTLGHIVDSLGVPPTEVGAFTVHGAAVTSSYRPHPGDHVEVAAVERPQPLPQWPPTFLLDVHLGTLARRLRLLGVDTAYDNDRDDPSLVRQANAEGRVLLTRDRELLCRKNLHTGGHVRHDRPDDQLCEVLERFAPPLEPWTRCLACNGLLTSAAKGEVDEHLCAGTRATYDTFARCHSCGQVYWPGAHHERLEPIVCGAQALLDPG</sequence>
<protein>
    <recommendedName>
        <fullName evidence="5">Twitching motility protein PilT</fullName>
    </recommendedName>
</protein>
<evidence type="ECO:0008006" key="5">
    <source>
        <dbReference type="Google" id="ProtNLM"/>
    </source>
</evidence>
<keyword evidence="4" id="KW-1185">Reference proteome</keyword>
<name>A0A840W101_9ACTN</name>
<dbReference type="PANTHER" id="PTHR39081">
    <property type="entry name" value="MUT7-C DOMAIN-CONTAINING PROTEIN"/>
    <property type="match status" value="1"/>
</dbReference>
<comment type="caution">
    <text evidence="3">The sequence shown here is derived from an EMBL/GenBank/DDBJ whole genome shotgun (WGS) entry which is preliminary data.</text>
</comment>
<reference evidence="3 4" key="1">
    <citation type="submission" date="2020-08" db="EMBL/GenBank/DDBJ databases">
        <title>Sequencing the genomes of 1000 actinobacteria strains.</title>
        <authorList>
            <person name="Klenk H.-P."/>
        </authorList>
    </citation>
    <scope>NUCLEOTIDE SEQUENCE [LARGE SCALE GENOMIC DNA]</scope>
    <source>
        <strain evidence="3 4">DSM 44598</strain>
    </source>
</reference>
<dbReference type="EMBL" id="JACHDO010000001">
    <property type="protein sequence ID" value="MBB5490439.1"/>
    <property type="molecule type" value="Genomic_DNA"/>
</dbReference>
<gene>
    <name evidence="3" type="ORF">HNR07_001576</name>
</gene>
<evidence type="ECO:0000313" key="3">
    <source>
        <dbReference type="EMBL" id="MBB5490439.1"/>
    </source>
</evidence>
<dbReference type="Pfam" id="PF01927">
    <property type="entry name" value="Mut7-C"/>
    <property type="match status" value="1"/>
</dbReference>
<dbReference type="Proteomes" id="UP000579647">
    <property type="component" value="Unassembled WGS sequence"/>
</dbReference>
<evidence type="ECO:0000313" key="4">
    <source>
        <dbReference type="Proteomes" id="UP000579647"/>
    </source>
</evidence>